<sequence>MVSDLTFPSGSGDDQLVESPTDSPPVIPSELGQDSTTRSKQMPIVSGDNSNNTAYSSGSGEGEEHSGVCDGIIPSLHHARNLVLCFDGTGDQFDADNSNVVQFFSMLQKDNRQEQMVYYQAGIGTYTPPQIATPFVAKVSKTLDEMVAWNLSAHVMDGYEFLMQNYEAGDKICIFGFSRGAYTARALAGMVHKIGLLPACNHQQVPFAYKMFTRTDPKGWAQSTAFKKAFSMDVHIEFIGVWDTVSSVGLIPRTLPFTTSNTVVKTFRHAISMDEHRAKFQANYWNRPTKEEEKLGTARGDMPKSDGGMASKGVKREQGGHGDGDKDQHRDRDAKTAKKHRLHQWELERRFSMLEHEEMETDVLEVWFSGCHCDVGGGSVPNHTRHNLARIPLRWMIRQCFLADTGIRFHAELLRTVGLDPASLYPVVLTRPPPVYLSPSVPHPLTETPPLNLGKLKLIGSNAQPTLPTSGTWGSIGYACHDSDGPKLSEEEEDLADALSPIYDQLELAKYWWALEVIPMRHRYQNEDATWSTDISMNLGRGRRVPRDGKGNFFVHRSVKLRMESKDLKGPYVPKAQFKFEPTWVD</sequence>
<organism evidence="3 4">
    <name type="scientific">Hermanssonia centrifuga</name>
    <dbReference type="NCBI Taxonomy" id="98765"/>
    <lineage>
        <taxon>Eukaryota</taxon>
        <taxon>Fungi</taxon>
        <taxon>Dikarya</taxon>
        <taxon>Basidiomycota</taxon>
        <taxon>Agaricomycotina</taxon>
        <taxon>Agaricomycetes</taxon>
        <taxon>Polyporales</taxon>
        <taxon>Meruliaceae</taxon>
        <taxon>Hermanssonia</taxon>
    </lineage>
</organism>
<accession>A0A2R6NE22</accession>
<dbReference type="InterPro" id="IPR018712">
    <property type="entry name" value="Tle1-like_cat"/>
</dbReference>
<comment type="caution">
    <text evidence="3">The sequence shown here is derived from an EMBL/GenBank/DDBJ whole genome shotgun (WGS) entry which is preliminary data.</text>
</comment>
<evidence type="ECO:0000259" key="2">
    <source>
        <dbReference type="Pfam" id="PF09994"/>
    </source>
</evidence>
<evidence type="ECO:0000313" key="4">
    <source>
        <dbReference type="Proteomes" id="UP000186601"/>
    </source>
</evidence>
<feature type="compositionally biased region" description="Basic and acidic residues" evidence="1">
    <location>
        <begin position="288"/>
        <end position="304"/>
    </location>
</feature>
<name>A0A2R6NE22_9APHY</name>
<proteinExistence type="predicted"/>
<feature type="region of interest" description="Disordered" evidence="1">
    <location>
        <begin position="286"/>
        <end position="339"/>
    </location>
</feature>
<protein>
    <recommendedName>
        <fullName evidence="2">T6SS Phospholipase effector Tle1-like catalytic domain-containing protein</fullName>
    </recommendedName>
</protein>
<evidence type="ECO:0000256" key="1">
    <source>
        <dbReference type="SAM" id="MobiDB-lite"/>
    </source>
</evidence>
<dbReference type="PANTHER" id="PTHR33840:SF2">
    <property type="entry name" value="TLE1 PHOSPHOLIPASE DOMAIN-CONTAINING PROTEIN"/>
    <property type="match status" value="1"/>
</dbReference>
<dbReference type="PANTHER" id="PTHR33840">
    <property type="match status" value="1"/>
</dbReference>
<feature type="compositionally biased region" description="Basic and acidic residues" evidence="1">
    <location>
        <begin position="314"/>
        <end position="336"/>
    </location>
</feature>
<gene>
    <name evidence="3" type="ORF">PHLCEN_2v13487</name>
</gene>
<feature type="region of interest" description="Disordered" evidence="1">
    <location>
        <begin position="1"/>
        <end position="66"/>
    </location>
</feature>
<dbReference type="EMBL" id="MLYV02001342">
    <property type="protein sequence ID" value="PSR70627.1"/>
    <property type="molecule type" value="Genomic_DNA"/>
</dbReference>
<keyword evidence="4" id="KW-1185">Reference proteome</keyword>
<feature type="domain" description="T6SS Phospholipase effector Tle1-like catalytic" evidence="2">
    <location>
        <begin position="80"/>
        <end position="399"/>
    </location>
</feature>
<dbReference type="AlphaFoldDB" id="A0A2R6NE22"/>
<dbReference type="OrthoDB" id="3162439at2759"/>
<evidence type="ECO:0000313" key="3">
    <source>
        <dbReference type="EMBL" id="PSR70627.1"/>
    </source>
</evidence>
<dbReference type="Pfam" id="PF09994">
    <property type="entry name" value="T6SS_Tle1-like_cat"/>
    <property type="match status" value="1"/>
</dbReference>
<dbReference type="STRING" id="98765.A0A2R6NE22"/>
<reference evidence="3 4" key="1">
    <citation type="submission" date="2018-02" db="EMBL/GenBank/DDBJ databases">
        <title>Genome sequence of the basidiomycete white-rot fungus Phlebia centrifuga.</title>
        <authorList>
            <person name="Granchi Z."/>
            <person name="Peng M."/>
            <person name="de Vries R.P."/>
            <person name="Hilden K."/>
            <person name="Makela M.R."/>
            <person name="Grigoriev I."/>
            <person name="Riley R."/>
        </authorList>
    </citation>
    <scope>NUCLEOTIDE SEQUENCE [LARGE SCALE GENOMIC DNA]</scope>
    <source>
        <strain evidence="3 4">FBCC195</strain>
    </source>
</reference>
<dbReference type="Proteomes" id="UP000186601">
    <property type="component" value="Unassembled WGS sequence"/>
</dbReference>